<feature type="domain" description="Heterokaryon incompatibility" evidence="1">
    <location>
        <begin position="22"/>
        <end position="107"/>
    </location>
</feature>
<organism evidence="3 4">
    <name type="scientific">Immersiella caudata</name>
    <dbReference type="NCBI Taxonomy" id="314043"/>
    <lineage>
        <taxon>Eukaryota</taxon>
        <taxon>Fungi</taxon>
        <taxon>Dikarya</taxon>
        <taxon>Ascomycota</taxon>
        <taxon>Pezizomycotina</taxon>
        <taxon>Sordariomycetes</taxon>
        <taxon>Sordariomycetidae</taxon>
        <taxon>Sordariales</taxon>
        <taxon>Lasiosphaeriaceae</taxon>
        <taxon>Immersiella</taxon>
    </lineage>
</organism>
<evidence type="ECO:0000259" key="1">
    <source>
        <dbReference type="Pfam" id="PF06985"/>
    </source>
</evidence>
<proteinExistence type="predicted"/>
<accession>A0AA39WDC2</accession>
<evidence type="ECO:0000259" key="2">
    <source>
        <dbReference type="Pfam" id="PF26640"/>
    </source>
</evidence>
<dbReference type="EMBL" id="JAULSU010000006">
    <property type="protein sequence ID" value="KAK0613304.1"/>
    <property type="molecule type" value="Genomic_DNA"/>
</dbReference>
<gene>
    <name evidence="3" type="ORF">B0T14DRAFT_525991</name>
</gene>
<dbReference type="InterPro" id="IPR058525">
    <property type="entry name" value="DUF8212"/>
</dbReference>
<dbReference type="PANTHER" id="PTHR10622">
    <property type="entry name" value="HET DOMAIN-CONTAINING PROTEIN"/>
    <property type="match status" value="1"/>
</dbReference>
<dbReference type="PANTHER" id="PTHR10622:SF12">
    <property type="entry name" value="HET DOMAIN-CONTAINING PROTEIN"/>
    <property type="match status" value="1"/>
</dbReference>
<comment type="caution">
    <text evidence="3">The sequence shown here is derived from an EMBL/GenBank/DDBJ whole genome shotgun (WGS) entry which is preliminary data.</text>
</comment>
<keyword evidence="4" id="KW-1185">Reference proteome</keyword>
<feature type="domain" description="DUF8212" evidence="2">
    <location>
        <begin position="219"/>
        <end position="252"/>
    </location>
</feature>
<sequence>MRLINTSTGALEEFTGRNIPEYAILSHTWEEEEVTFKEYTAGSYKTMKGYQKIESTCRLAREAGIRYAWVDTCCIDKSSSAELTECINSMYRWYGRSKICYVYLSDLPATALLEAGLAQCRWFTRGWTLQELIAPKNVDFYDQDWHHRGEKASLLQDLSSITGIRPAILDHKEPLSVVPVAERMSWASRRQTTRVEDTSYCLLGIFGVYMPMLYGEEENAFRRLQEEIIKNTSDITIFAWRFDTAAAGLKPPVDTSNRIFSSILASSPSVFRGYDLVYTSPMLVKEFRTSNQGVLLHSRLALERIKSKPFAFRRYILPICKSANGSGFGVRLRKLDTGMLVREDPYHIINIDRFRSLHCAPRHLCLLTELTPYSSSSPWHIDPLRYNALQLELPEQLELRDTKPWAKWDDESQSFFAPQGTYRSCIAAGFGGRLSQRDGKGGVITAQVTCMFYAIVEWFAEENDDLKFTIIDHRSFDAAVNQINTDISECDYQSGGWIKLLQNIDYYKIPKQSSVCFETNREGAKAVVSFAAERVTDPAICQRPLWRVVLRWKFCETKDVPSAKDLVMA</sequence>
<dbReference type="AlphaFoldDB" id="A0AA39WDC2"/>
<reference evidence="3" key="1">
    <citation type="submission" date="2023-06" db="EMBL/GenBank/DDBJ databases">
        <title>Genome-scale phylogeny and comparative genomics of the fungal order Sordariales.</title>
        <authorList>
            <consortium name="Lawrence Berkeley National Laboratory"/>
            <person name="Hensen N."/>
            <person name="Bonometti L."/>
            <person name="Westerberg I."/>
            <person name="Brannstrom I.O."/>
            <person name="Guillou S."/>
            <person name="Cros-Aarteil S."/>
            <person name="Calhoun S."/>
            <person name="Haridas S."/>
            <person name="Kuo A."/>
            <person name="Mondo S."/>
            <person name="Pangilinan J."/>
            <person name="Riley R."/>
            <person name="Labutti K."/>
            <person name="Andreopoulos B."/>
            <person name="Lipzen A."/>
            <person name="Chen C."/>
            <person name="Yanf M."/>
            <person name="Daum C."/>
            <person name="Ng V."/>
            <person name="Clum A."/>
            <person name="Steindorff A."/>
            <person name="Ohm R."/>
            <person name="Martin F."/>
            <person name="Silar P."/>
            <person name="Natvig D."/>
            <person name="Lalanne C."/>
            <person name="Gautier V."/>
            <person name="Ament-Velasquez S.L."/>
            <person name="Kruys A."/>
            <person name="Hutchinson M.I."/>
            <person name="Powell A.J."/>
            <person name="Barry K."/>
            <person name="Miller A.N."/>
            <person name="Grigoriev I.V."/>
            <person name="Debuchy R."/>
            <person name="Gladieux P."/>
            <person name="Thoren M.H."/>
            <person name="Johannesson H."/>
        </authorList>
    </citation>
    <scope>NUCLEOTIDE SEQUENCE</scope>
    <source>
        <strain evidence="3">CBS 606.72</strain>
    </source>
</reference>
<dbReference type="Pfam" id="PF06985">
    <property type="entry name" value="HET"/>
    <property type="match status" value="1"/>
</dbReference>
<evidence type="ECO:0000313" key="4">
    <source>
        <dbReference type="Proteomes" id="UP001175000"/>
    </source>
</evidence>
<dbReference type="Proteomes" id="UP001175000">
    <property type="component" value="Unassembled WGS sequence"/>
</dbReference>
<protein>
    <submittedName>
        <fullName evidence="3">Heterokaryon incompatibility protein-domain-containing protein</fullName>
    </submittedName>
</protein>
<evidence type="ECO:0000313" key="3">
    <source>
        <dbReference type="EMBL" id="KAK0613304.1"/>
    </source>
</evidence>
<dbReference type="Pfam" id="PF26640">
    <property type="entry name" value="DUF8212"/>
    <property type="match status" value="1"/>
</dbReference>
<dbReference type="InterPro" id="IPR010730">
    <property type="entry name" value="HET"/>
</dbReference>
<name>A0AA39WDC2_9PEZI</name>